<gene>
    <name evidence="1" type="ORF">ILP92_08825</name>
</gene>
<dbReference type="AlphaFoldDB" id="A0A934IE95"/>
<proteinExistence type="predicted"/>
<reference evidence="1" key="1">
    <citation type="submission" date="2020-12" db="EMBL/GenBank/DDBJ databases">
        <title>Bacterial taxonomy.</title>
        <authorList>
            <person name="Pan X."/>
        </authorList>
    </citation>
    <scope>NUCLEOTIDE SEQUENCE</scope>
    <source>
        <strain evidence="1">KCTC 52957</strain>
    </source>
</reference>
<dbReference type="Proteomes" id="UP000642488">
    <property type="component" value="Unassembled WGS sequence"/>
</dbReference>
<accession>A0A934IE95</accession>
<evidence type="ECO:0000313" key="2">
    <source>
        <dbReference type="Proteomes" id="UP000642488"/>
    </source>
</evidence>
<comment type="caution">
    <text evidence="1">The sequence shown here is derived from an EMBL/GenBank/DDBJ whole genome shotgun (WGS) entry which is preliminary data.</text>
</comment>
<keyword evidence="2" id="KW-1185">Reference proteome</keyword>
<dbReference type="EMBL" id="JAEKPD010000007">
    <property type="protein sequence ID" value="MBJ3762847.1"/>
    <property type="molecule type" value="Genomic_DNA"/>
</dbReference>
<name>A0A934IE95_9RHOB</name>
<sequence length="60" mass="6430">MSQRDVPDMPTMVVASLAASLMVDTASEKDPMGAFREAFQDCHDRAQELVNAVRPGAAGH</sequence>
<organism evidence="1 2">
    <name type="scientific">Palleronia pontilimi</name>
    <dbReference type="NCBI Taxonomy" id="1964209"/>
    <lineage>
        <taxon>Bacteria</taxon>
        <taxon>Pseudomonadati</taxon>
        <taxon>Pseudomonadota</taxon>
        <taxon>Alphaproteobacteria</taxon>
        <taxon>Rhodobacterales</taxon>
        <taxon>Roseobacteraceae</taxon>
        <taxon>Palleronia</taxon>
    </lineage>
</organism>
<protein>
    <submittedName>
        <fullName evidence="1">Uncharacterized protein</fullName>
    </submittedName>
</protein>
<evidence type="ECO:0000313" key="1">
    <source>
        <dbReference type="EMBL" id="MBJ3762847.1"/>
    </source>
</evidence>